<sequence length="138" mass="15592">MELQAFLQGLEVARINNLNIIEVETDATKVIMQLNHPSPLFVNIVNDCRITVSEDDQYFIPHRSESLLSSNVFNVVVNNGRSTPMKLDLCGNGSCSNILLFSANIQHGPNILLYNAHRQMQKFKDSYEHLILFDANVC</sequence>
<accession>A0A3Q7HQ80</accession>
<name>A0A3Q7HQ80_SOLLC</name>
<evidence type="ECO:0000259" key="1">
    <source>
        <dbReference type="Pfam" id="PF13456"/>
    </source>
</evidence>
<dbReference type="Proteomes" id="UP000004994">
    <property type="component" value="Chromosome 8"/>
</dbReference>
<dbReference type="InterPro" id="IPR002156">
    <property type="entry name" value="RNaseH_domain"/>
</dbReference>
<reference evidence="2" key="2">
    <citation type="submission" date="2019-01" db="UniProtKB">
        <authorList>
            <consortium name="EnsemblPlants"/>
        </authorList>
    </citation>
    <scope>IDENTIFICATION</scope>
    <source>
        <strain evidence="2">cv. Heinz 1706</strain>
    </source>
</reference>
<reference evidence="2" key="1">
    <citation type="journal article" date="2012" name="Nature">
        <title>The tomato genome sequence provides insights into fleshy fruit evolution.</title>
        <authorList>
            <consortium name="Tomato Genome Consortium"/>
        </authorList>
    </citation>
    <scope>NUCLEOTIDE SEQUENCE [LARGE SCALE GENOMIC DNA]</scope>
    <source>
        <strain evidence="2">cv. Heinz 1706</strain>
    </source>
</reference>
<dbReference type="InParanoid" id="A0A3Q7HQ80"/>
<dbReference type="Gramene" id="Solyc08g063123.1.1">
    <property type="protein sequence ID" value="Solyc08g063123.1.1"/>
    <property type="gene ID" value="Solyc08g063123.1"/>
</dbReference>
<proteinExistence type="predicted"/>
<dbReference type="Pfam" id="PF13456">
    <property type="entry name" value="RVT_3"/>
    <property type="match status" value="1"/>
</dbReference>
<dbReference type="AlphaFoldDB" id="A0A3Q7HQ80"/>
<dbReference type="GO" id="GO:0003676">
    <property type="term" value="F:nucleic acid binding"/>
    <property type="evidence" value="ECO:0007669"/>
    <property type="project" value="InterPro"/>
</dbReference>
<evidence type="ECO:0000313" key="2">
    <source>
        <dbReference type="EnsemblPlants" id="Solyc08g063123.1.1"/>
    </source>
</evidence>
<protein>
    <recommendedName>
        <fullName evidence="1">RNase H type-1 domain-containing protein</fullName>
    </recommendedName>
</protein>
<dbReference type="GO" id="GO:0004523">
    <property type="term" value="F:RNA-DNA hybrid ribonuclease activity"/>
    <property type="evidence" value="ECO:0007669"/>
    <property type="project" value="InterPro"/>
</dbReference>
<keyword evidence="3" id="KW-1185">Reference proteome</keyword>
<dbReference type="EnsemblPlants" id="Solyc08g063123.1.1">
    <property type="protein sequence ID" value="Solyc08g063123.1.1"/>
    <property type="gene ID" value="Solyc08g063123.1"/>
</dbReference>
<evidence type="ECO:0000313" key="3">
    <source>
        <dbReference type="Proteomes" id="UP000004994"/>
    </source>
</evidence>
<feature type="domain" description="RNase H type-1" evidence="1">
    <location>
        <begin position="2"/>
        <end position="58"/>
    </location>
</feature>
<organism evidence="2">
    <name type="scientific">Solanum lycopersicum</name>
    <name type="common">Tomato</name>
    <name type="synonym">Lycopersicon esculentum</name>
    <dbReference type="NCBI Taxonomy" id="4081"/>
    <lineage>
        <taxon>Eukaryota</taxon>
        <taxon>Viridiplantae</taxon>
        <taxon>Streptophyta</taxon>
        <taxon>Embryophyta</taxon>
        <taxon>Tracheophyta</taxon>
        <taxon>Spermatophyta</taxon>
        <taxon>Magnoliopsida</taxon>
        <taxon>eudicotyledons</taxon>
        <taxon>Gunneridae</taxon>
        <taxon>Pentapetalae</taxon>
        <taxon>asterids</taxon>
        <taxon>lamiids</taxon>
        <taxon>Solanales</taxon>
        <taxon>Solanaceae</taxon>
        <taxon>Solanoideae</taxon>
        <taxon>Solaneae</taxon>
        <taxon>Solanum</taxon>
        <taxon>Solanum subgen. Lycopersicon</taxon>
    </lineage>
</organism>